<protein>
    <submittedName>
        <fullName evidence="1">Uncharacterized protein (DUF488 family)</fullName>
    </submittedName>
</protein>
<evidence type="ECO:0000313" key="2">
    <source>
        <dbReference type="Proteomes" id="UP001184230"/>
    </source>
</evidence>
<dbReference type="InterPro" id="IPR007438">
    <property type="entry name" value="DUF488"/>
</dbReference>
<reference evidence="1 2" key="1">
    <citation type="submission" date="2023-07" db="EMBL/GenBank/DDBJ databases">
        <title>Sorghum-associated microbial communities from plants grown in Nebraska, USA.</title>
        <authorList>
            <person name="Schachtman D."/>
        </authorList>
    </citation>
    <scope>NUCLEOTIDE SEQUENCE [LARGE SCALE GENOMIC DNA]</scope>
    <source>
        <strain evidence="1 2">DS1781</strain>
    </source>
</reference>
<keyword evidence="2" id="KW-1185">Reference proteome</keyword>
<dbReference type="InterPro" id="IPR014519">
    <property type="entry name" value="UCP024492"/>
</dbReference>
<accession>A0ABU1NKZ1</accession>
<dbReference type="RefSeq" id="WP_309905412.1">
    <property type="nucleotide sequence ID" value="NZ_JAVDRF010000011.1"/>
</dbReference>
<name>A0ABU1NKZ1_9BURK</name>
<dbReference type="PANTHER" id="PTHR39337">
    <property type="entry name" value="BLR5642 PROTEIN"/>
    <property type="match status" value="1"/>
</dbReference>
<sequence length="189" mass="21164">MLNKLGAEGTVWTVGHSTHSFAEFLDILQAHAIETVADVRRFPGSRRNPQFGAEPLGTSLAAHRIDYHWFSELGGRRRPDLLEVEGSAWRHPSFRAYAQHLKSEEFAQGLASLLHVAKASRTAIMCSELLWWRCHRRLIADVMVFCGWQVIHILGATEHNEHRLAAPVSVSPEGLSYIAPDDVKSVDCC</sequence>
<organism evidence="1 2">
    <name type="scientific">Variovorax soli</name>
    <dbReference type="NCBI Taxonomy" id="376815"/>
    <lineage>
        <taxon>Bacteria</taxon>
        <taxon>Pseudomonadati</taxon>
        <taxon>Pseudomonadota</taxon>
        <taxon>Betaproteobacteria</taxon>
        <taxon>Burkholderiales</taxon>
        <taxon>Comamonadaceae</taxon>
        <taxon>Variovorax</taxon>
    </lineage>
</organism>
<proteinExistence type="predicted"/>
<gene>
    <name evidence="1" type="ORF">J2739_004324</name>
</gene>
<dbReference type="PANTHER" id="PTHR39337:SF1">
    <property type="entry name" value="BLR5642 PROTEIN"/>
    <property type="match status" value="1"/>
</dbReference>
<dbReference type="EMBL" id="JAVDRF010000011">
    <property type="protein sequence ID" value="MDR6538531.1"/>
    <property type="molecule type" value="Genomic_DNA"/>
</dbReference>
<dbReference type="PIRSF" id="PIRSF024492">
    <property type="entry name" value="UCP024492"/>
    <property type="match status" value="1"/>
</dbReference>
<comment type="caution">
    <text evidence="1">The sequence shown here is derived from an EMBL/GenBank/DDBJ whole genome shotgun (WGS) entry which is preliminary data.</text>
</comment>
<dbReference type="Proteomes" id="UP001184230">
    <property type="component" value="Unassembled WGS sequence"/>
</dbReference>
<dbReference type="Pfam" id="PF04343">
    <property type="entry name" value="DUF488"/>
    <property type="match status" value="1"/>
</dbReference>
<evidence type="ECO:0000313" key="1">
    <source>
        <dbReference type="EMBL" id="MDR6538531.1"/>
    </source>
</evidence>